<reference evidence="9" key="1">
    <citation type="journal article" date="2014" name="Int. J. Syst. Evol. Microbiol.">
        <title>Complete genome sequence of Corynebacterium casei LMG S-19264T (=DSM 44701T), isolated from a smear-ripened cheese.</title>
        <authorList>
            <consortium name="US DOE Joint Genome Institute (JGI-PGF)"/>
            <person name="Walter F."/>
            <person name="Albersmeier A."/>
            <person name="Kalinowski J."/>
            <person name="Ruckert C."/>
        </authorList>
    </citation>
    <scope>NUCLEOTIDE SEQUENCE</scope>
    <source>
        <strain evidence="9">CGMCC 1.15320</strain>
    </source>
</reference>
<dbReference type="AlphaFoldDB" id="A0A916S3R7"/>
<dbReference type="Gene3D" id="1.10.540.10">
    <property type="entry name" value="Acyl-CoA dehydrogenase/oxidase, N-terminal domain"/>
    <property type="match status" value="1"/>
</dbReference>
<dbReference type="GO" id="GO:0016627">
    <property type="term" value="F:oxidoreductase activity, acting on the CH-CH group of donors"/>
    <property type="evidence" value="ECO:0007669"/>
    <property type="project" value="InterPro"/>
</dbReference>
<dbReference type="EMBL" id="BMIF01000016">
    <property type="protein sequence ID" value="GGA79854.1"/>
    <property type="molecule type" value="Genomic_DNA"/>
</dbReference>
<evidence type="ECO:0000313" key="9">
    <source>
        <dbReference type="EMBL" id="GGA79854.1"/>
    </source>
</evidence>
<dbReference type="InterPro" id="IPR009075">
    <property type="entry name" value="AcylCo_DH/oxidase_C"/>
</dbReference>
<feature type="domain" description="Acyl-CoA oxidase/dehydrogenase middle" evidence="7">
    <location>
        <begin position="168"/>
        <end position="270"/>
    </location>
</feature>
<dbReference type="GO" id="GO:0050660">
    <property type="term" value="F:flavin adenine dinucleotide binding"/>
    <property type="evidence" value="ECO:0007669"/>
    <property type="project" value="InterPro"/>
</dbReference>
<evidence type="ECO:0000256" key="5">
    <source>
        <dbReference type="RuleBase" id="RU362125"/>
    </source>
</evidence>
<evidence type="ECO:0000313" key="10">
    <source>
        <dbReference type="Proteomes" id="UP000636264"/>
    </source>
</evidence>
<comment type="caution">
    <text evidence="9">The sequence shown here is derived from an EMBL/GenBank/DDBJ whole genome shotgun (WGS) entry which is preliminary data.</text>
</comment>
<dbReference type="Pfam" id="PF02770">
    <property type="entry name" value="Acyl-CoA_dh_M"/>
    <property type="match status" value="1"/>
</dbReference>
<dbReference type="InterPro" id="IPR006091">
    <property type="entry name" value="Acyl-CoA_Oxase/DH_mid-dom"/>
</dbReference>
<dbReference type="Proteomes" id="UP000636264">
    <property type="component" value="Unassembled WGS sequence"/>
</dbReference>
<keyword evidence="10" id="KW-1185">Reference proteome</keyword>
<dbReference type="SUPFAM" id="SSF56645">
    <property type="entry name" value="Acyl-CoA dehydrogenase NM domain-like"/>
    <property type="match status" value="1"/>
</dbReference>
<protein>
    <submittedName>
        <fullName evidence="9">Acyl-CoA dehydrogenase</fullName>
    </submittedName>
</protein>
<sequence length="528" mass="57065">MAAREAEMTDIQAPPFHAPVDDILFSLEHVARADRLRDWDGELAREVITHFASFAEERIAPLNASGDVEGCRLENGRVKMPEGFAQVYRELAEQGWHGISAPETHGGQNLNHAIVASVCEIFAGANHSLQMVAGLVPGAISTLVRFGTEEQQQRLIPPLVDGGWLATMALTEPGSGSDLSTIRMRATRDGDAWRIDGEKIFISGGDQDISEGILHLVLARTGSMEEGSRGLSLFACLSHLPNGERNSVSVTRIEEKLGLHASPTCQLAFDGARAELVGELGMGLKAMFALMNHARLDVALQGVAHAARGADLARRYAAERLQGRDRSGQPVTIDQHADVARMIKEADAWAVGGRALVHLTMVEGELTGGEALLSFMTPICKWLCTEGGIRGADLAIQVMGGYGYLREFGAEQNWRDARICAIYEGANGIHALTNATRSLKSDGGAGAAAFVALLRESGSELHEQAHRWEAEARRIASMSDPSAEAHDFMRLTATSAWLAVWARIKKVAEATENARYLKLAKRASTMSF</sequence>
<dbReference type="Gene3D" id="1.20.140.10">
    <property type="entry name" value="Butyryl-CoA Dehydrogenase, subunit A, domain 3"/>
    <property type="match status" value="1"/>
</dbReference>
<dbReference type="Pfam" id="PF02771">
    <property type="entry name" value="Acyl-CoA_dh_N"/>
    <property type="match status" value="1"/>
</dbReference>
<evidence type="ECO:0000259" key="7">
    <source>
        <dbReference type="Pfam" id="PF02770"/>
    </source>
</evidence>
<feature type="domain" description="Acyl-CoA dehydrogenase/oxidase N-terminal" evidence="8">
    <location>
        <begin position="45"/>
        <end position="162"/>
    </location>
</feature>
<evidence type="ECO:0000259" key="6">
    <source>
        <dbReference type="Pfam" id="PF00441"/>
    </source>
</evidence>
<evidence type="ECO:0000256" key="1">
    <source>
        <dbReference type="ARBA" id="ARBA00001974"/>
    </source>
</evidence>
<gene>
    <name evidence="9" type="ORF">GCM10011385_37610</name>
</gene>
<reference evidence="9" key="2">
    <citation type="submission" date="2020-09" db="EMBL/GenBank/DDBJ databases">
        <authorList>
            <person name="Sun Q."/>
            <person name="Zhou Y."/>
        </authorList>
    </citation>
    <scope>NUCLEOTIDE SEQUENCE</scope>
    <source>
        <strain evidence="9">CGMCC 1.15320</strain>
    </source>
</reference>
<organism evidence="9 10">
    <name type="scientific">Nitratireductor aestuarii</name>
    <dbReference type="NCBI Taxonomy" id="1735103"/>
    <lineage>
        <taxon>Bacteria</taxon>
        <taxon>Pseudomonadati</taxon>
        <taxon>Pseudomonadota</taxon>
        <taxon>Alphaproteobacteria</taxon>
        <taxon>Hyphomicrobiales</taxon>
        <taxon>Phyllobacteriaceae</taxon>
        <taxon>Nitratireductor</taxon>
    </lineage>
</organism>
<dbReference type="InterPro" id="IPR037069">
    <property type="entry name" value="AcylCoA_DH/ox_N_sf"/>
</dbReference>
<dbReference type="SUPFAM" id="SSF47203">
    <property type="entry name" value="Acyl-CoA dehydrogenase C-terminal domain-like"/>
    <property type="match status" value="1"/>
</dbReference>
<keyword evidence="3 5" id="KW-0285">Flavoprotein</keyword>
<dbReference type="InterPro" id="IPR046373">
    <property type="entry name" value="Acyl-CoA_Oxase/DH_mid-dom_sf"/>
</dbReference>
<name>A0A916S3R7_9HYPH</name>
<dbReference type="InterPro" id="IPR036250">
    <property type="entry name" value="AcylCo_DH-like_C"/>
</dbReference>
<feature type="domain" description="Acyl-CoA dehydrogenase/oxidase C-terminal" evidence="6">
    <location>
        <begin position="281"/>
        <end position="437"/>
    </location>
</feature>
<proteinExistence type="inferred from homology"/>
<keyword evidence="5" id="KW-0560">Oxidoreductase</keyword>
<evidence type="ECO:0000256" key="2">
    <source>
        <dbReference type="ARBA" id="ARBA00009347"/>
    </source>
</evidence>
<accession>A0A916S3R7</accession>
<dbReference type="Pfam" id="PF00441">
    <property type="entry name" value="Acyl-CoA_dh_1"/>
    <property type="match status" value="1"/>
</dbReference>
<evidence type="ECO:0000256" key="3">
    <source>
        <dbReference type="ARBA" id="ARBA00022630"/>
    </source>
</evidence>
<evidence type="ECO:0000259" key="8">
    <source>
        <dbReference type="Pfam" id="PF02771"/>
    </source>
</evidence>
<dbReference type="Gene3D" id="2.40.110.10">
    <property type="entry name" value="Butyryl-CoA Dehydrogenase, subunit A, domain 2"/>
    <property type="match status" value="1"/>
</dbReference>
<dbReference type="InterPro" id="IPR009100">
    <property type="entry name" value="AcylCoA_DH/oxidase_NM_dom_sf"/>
</dbReference>
<comment type="similarity">
    <text evidence="2 5">Belongs to the acyl-CoA dehydrogenase family.</text>
</comment>
<dbReference type="InterPro" id="IPR052166">
    <property type="entry name" value="Diverse_Acyl-CoA_DH"/>
</dbReference>
<comment type="cofactor">
    <cofactor evidence="1 5">
        <name>FAD</name>
        <dbReference type="ChEBI" id="CHEBI:57692"/>
    </cofactor>
</comment>
<dbReference type="PANTHER" id="PTHR42803">
    <property type="entry name" value="ACYL-COA DEHYDROGENASE"/>
    <property type="match status" value="1"/>
</dbReference>
<keyword evidence="4 5" id="KW-0274">FAD</keyword>
<evidence type="ECO:0000256" key="4">
    <source>
        <dbReference type="ARBA" id="ARBA00022827"/>
    </source>
</evidence>
<dbReference type="PANTHER" id="PTHR42803:SF1">
    <property type="entry name" value="BROAD-SPECIFICITY LINEAR ACYL-COA DEHYDROGENASE FADE5"/>
    <property type="match status" value="1"/>
</dbReference>
<dbReference type="InterPro" id="IPR013786">
    <property type="entry name" value="AcylCoA_DH/ox_N"/>
</dbReference>